<feature type="region of interest" description="Disordered" evidence="1">
    <location>
        <begin position="1"/>
        <end position="46"/>
    </location>
</feature>
<name>A0A699WYM5_TANCI</name>
<reference evidence="2" key="1">
    <citation type="journal article" date="2019" name="Sci. Rep.">
        <title>Draft genome of Tanacetum cinerariifolium, the natural source of mosquito coil.</title>
        <authorList>
            <person name="Yamashiro T."/>
            <person name="Shiraishi A."/>
            <person name="Satake H."/>
            <person name="Nakayama K."/>
        </authorList>
    </citation>
    <scope>NUCLEOTIDE SEQUENCE</scope>
</reference>
<sequence length="61" mass="6516">ETANDGDAVEGDVSVAHGEVPTVDEEPFIPSPTPPTPPPQPPQDILSTSRRVEHLEFDKVA</sequence>
<dbReference type="AlphaFoldDB" id="A0A699WYM5"/>
<dbReference type="EMBL" id="BKCJ011784819">
    <property type="protein sequence ID" value="GFD52655.1"/>
    <property type="molecule type" value="Genomic_DNA"/>
</dbReference>
<feature type="compositionally biased region" description="Pro residues" evidence="1">
    <location>
        <begin position="29"/>
        <end position="42"/>
    </location>
</feature>
<accession>A0A699WYM5</accession>
<gene>
    <name evidence="2" type="ORF">Tci_924624</name>
</gene>
<organism evidence="2">
    <name type="scientific">Tanacetum cinerariifolium</name>
    <name type="common">Dalmatian daisy</name>
    <name type="synonym">Chrysanthemum cinerariifolium</name>
    <dbReference type="NCBI Taxonomy" id="118510"/>
    <lineage>
        <taxon>Eukaryota</taxon>
        <taxon>Viridiplantae</taxon>
        <taxon>Streptophyta</taxon>
        <taxon>Embryophyta</taxon>
        <taxon>Tracheophyta</taxon>
        <taxon>Spermatophyta</taxon>
        <taxon>Magnoliopsida</taxon>
        <taxon>eudicotyledons</taxon>
        <taxon>Gunneridae</taxon>
        <taxon>Pentapetalae</taxon>
        <taxon>asterids</taxon>
        <taxon>campanulids</taxon>
        <taxon>Asterales</taxon>
        <taxon>Asteraceae</taxon>
        <taxon>Asteroideae</taxon>
        <taxon>Anthemideae</taxon>
        <taxon>Anthemidinae</taxon>
        <taxon>Tanacetum</taxon>
    </lineage>
</organism>
<comment type="caution">
    <text evidence="2">The sequence shown here is derived from an EMBL/GenBank/DDBJ whole genome shotgun (WGS) entry which is preliminary data.</text>
</comment>
<evidence type="ECO:0000256" key="1">
    <source>
        <dbReference type="SAM" id="MobiDB-lite"/>
    </source>
</evidence>
<protein>
    <submittedName>
        <fullName evidence="2">Uncharacterized protein</fullName>
    </submittedName>
</protein>
<feature type="non-terminal residue" evidence="2">
    <location>
        <position position="1"/>
    </location>
</feature>
<evidence type="ECO:0000313" key="2">
    <source>
        <dbReference type="EMBL" id="GFD52655.1"/>
    </source>
</evidence>
<proteinExistence type="predicted"/>